<evidence type="ECO:0000256" key="1">
    <source>
        <dbReference type="SAM" id="SignalP"/>
    </source>
</evidence>
<evidence type="ECO:0000259" key="2">
    <source>
        <dbReference type="Pfam" id="PF07589"/>
    </source>
</evidence>
<protein>
    <submittedName>
        <fullName evidence="3">FxDxF family PEP-CTERM protein</fullName>
    </submittedName>
</protein>
<accession>A0ABZ0B2X4</accession>
<feature type="chain" id="PRO_5045230332" evidence="1">
    <location>
        <begin position="25"/>
        <end position="173"/>
    </location>
</feature>
<dbReference type="Pfam" id="PF07589">
    <property type="entry name" value="PEP-CTERM"/>
    <property type="match status" value="1"/>
</dbReference>
<keyword evidence="1" id="KW-0732">Signal</keyword>
<dbReference type="EMBL" id="CP132507">
    <property type="protein sequence ID" value="WNO06270.1"/>
    <property type="molecule type" value="Genomic_DNA"/>
</dbReference>
<dbReference type="RefSeq" id="WP_313868983.1">
    <property type="nucleotide sequence ID" value="NZ_CP132507.1"/>
</dbReference>
<name>A0ABZ0B2X4_9BURK</name>
<keyword evidence="4" id="KW-1185">Reference proteome</keyword>
<proteinExistence type="predicted"/>
<gene>
    <name evidence="3" type="ORF">RAN89_07530</name>
</gene>
<feature type="signal peptide" evidence="1">
    <location>
        <begin position="1"/>
        <end position="24"/>
    </location>
</feature>
<sequence length="173" mass="17336">MNFKKTGVALAIAVSALAAGSVQAATVNAGTISGSYSTVFNVAQGVSFADTVNFSIASPSTLTGTAASLKLNFGSLSLLDIAGLTVNVWNNSHPFGTTNFGSFAGGTGSYTFNLPTAGDYHVDITGTATGAFGGTYAVGLQVAAVPEPETYAMLLAGLGVMGAIARRRKQNAA</sequence>
<feature type="domain" description="Ice-binding protein C-terminal" evidence="2">
    <location>
        <begin position="144"/>
        <end position="169"/>
    </location>
</feature>
<evidence type="ECO:0000313" key="3">
    <source>
        <dbReference type="EMBL" id="WNO06270.1"/>
    </source>
</evidence>
<reference evidence="3 4" key="1">
    <citation type="submission" date="2023-08" db="EMBL/GenBank/DDBJ databases">
        <title>Rhodoferax potami sp. nov. and Rhodoferax mekongensis sp. nov., isolated from the Mekong River in Thailand.</title>
        <authorList>
            <person name="Kitikhun S."/>
            <person name="Charoenyingcharoen P."/>
            <person name="Siriarchawattana P."/>
            <person name="Likhitrattanapisal S."/>
            <person name="Nilsakha T."/>
            <person name="Chanpet A."/>
            <person name="Rattanawaree P."/>
            <person name="Ingsriswang S."/>
        </authorList>
    </citation>
    <scope>NUCLEOTIDE SEQUENCE [LARGE SCALE GENOMIC DNA]</scope>
    <source>
        <strain evidence="3 4">TBRC 17307</strain>
    </source>
</reference>
<organism evidence="3 4">
    <name type="scientific">Rhodoferax mekongensis</name>
    <dbReference type="NCBI Taxonomy" id="3068341"/>
    <lineage>
        <taxon>Bacteria</taxon>
        <taxon>Pseudomonadati</taxon>
        <taxon>Pseudomonadota</taxon>
        <taxon>Betaproteobacteria</taxon>
        <taxon>Burkholderiales</taxon>
        <taxon>Comamonadaceae</taxon>
        <taxon>Rhodoferax</taxon>
    </lineage>
</organism>
<dbReference type="NCBIfam" id="NF038126">
    <property type="entry name" value="PEP_CTERM_FxDxF"/>
    <property type="match status" value="1"/>
</dbReference>
<dbReference type="NCBIfam" id="TIGR02595">
    <property type="entry name" value="PEP_CTERM"/>
    <property type="match status" value="1"/>
</dbReference>
<evidence type="ECO:0000313" key="4">
    <source>
        <dbReference type="Proteomes" id="UP001302257"/>
    </source>
</evidence>
<dbReference type="Proteomes" id="UP001302257">
    <property type="component" value="Chromosome"/>
</dbReference>
<dbReference type="InterPro" id="IPR013424">
    <property type="entry name" value="Ice-binding_C"/>
</dbReference>